<dbReference type="AlphaFoldDB" id="A0A5C8KJF2"/>
<dbReference type="Gene3D" id="6.10.280.50">
    <property type="match status" value="1"/>
</dbReference>
<name>A0A5C8KJF2_9GAMM</name>
<dbReference type="EMBL" id="VRTS01000010">
    <property type="protein sequence ID" value="TXK59847.1"/>
    <property type="molecule type" value="Genomic_DNA"/>
</dbReference>
<keyword evidence="2" id="KW-1185">Reference proteome</keyword>
<protein>
    <submittedName>
        <fullName evidence="1">DUF465 domain-containing protein</fullName>
    </submittedName>
</protein>
<organism evidence="1 2">
    <name type="scientific">Alkalisalibacterium limincola</name>
    <dbReference type="NCBI Taxonomy" id="2699169"/>
    <lineage>
        <taxon>Bacteria</taxon>
        <taxon>Pseudomonadati</taxon>
        <taxon>Pseudomonadota</taxon>
        <taxon>Gammaproteobacteria</taxon>
        <taxon>Lysobacterales</taxon>
        <taxon>Lysobacteraceae</taxon>
        <taxon>Alkalisalibacterium</taxon>
    </lineage>
</organism>
<evidence type="ECO:0000313" key="1">
    <source>
        <dbReference type="EMBL" id="TXK59847.1"/>
    </source>
</evidence>
<dbReference type="OrthoDB" id="5801755at2"/>
<dbReference type="RefSeq" id="WP_147892461.1">
    <property type="nucleotide sequence ID" value="NZ_VRTS01000010.1"/>
</dbReference>
<dbReference type="InterPro" id="IPR038444">
    <property type="entry name" value="DUF465_sf"/>
</dbReference>
<accession>A0A5C8KJF2</accession>
<dbReference type="Pfam" id="PF04325">
    <property type="entry name" value="DUF465"/>
    <property type="match status" value="1"/>
</dbReference>
<dbReference type="Proteomes" id="UP000321248">
    <property type="component" value="Unassembled WGS sequence"/>
</dbReference>
<dbReference type="InterPro" id="IPR007420">
    <property type="entry name" value="DUF465"/>
</dbReference>
<gene>
    <name evidence="1" type="ORF">FU658_12950</name>
</gene>
<proteinExistence type="predicted"/>
<evidence type="ECO:0000313" key="2">
    <source>
        <dbReference type="Proteomes" id="UP000321248"/>
    </source>
</evidence>
<reference evidence="1 2" key="1">
    <citation type="submission" date="2019-08" db="EMBL/GenBank/DDBJ databases">
        <authorList>
            <person name="Karlyshev A.V."/>
        </authorList>
    </citation>
    <scope>NUCLEOTIDE SEQUENCE [LARGE SCALE GENOMIC DNA]</scope>
    <source>
        <strain evidence="1 2">Alg18-2.2</strain>
    </source>
</reference>
<comment type="caution">
    <text evidence="1">The sequence shown here is derived from an EMBL/GenBank/DDBJ whole genome shotgun (WGS) entry which is preliminary data.</text>
</comment>
<sequence length="74" mass="8964">MFEGHSQEEVEQILKRNPEFRKLYHHHRELNDKVMDAELGVLPIDDITLMQMKKEKLLAKDRLQRMVQSRELLH</sequence>